<keyword evidence="3" id="KW-1185">Reference proteome</keyword>
<proteinExistence type="predicted"/>
<feature type="region of interest" description="Disordered" evidence="1">
    <location>
        <begin position="202"/>
        <end position="233"/>
    </location>
</feature>
<reference evidence="2 3" key="1">
    <citation type="submission" date="2016-11" db="EMBL/GenBank/DDBJ databases">
        <authorList>
            <person name="Jaros S."/>
            <person name="Januszkiewicz K."/>
            <person name="Wedrychowicz H."/>
        </authorList>
    </citation>
    <scope>NUCLEOTIDE SEQUENCE [LARGE SCALE GENOMIC DNA]</scope>
    <source>
        <strain evidence="2 3">DSM 19436</strain>
    </source>
</reference>
<dbReference type="Proteomes" id="UP000184485">
    <property type="component" value="Unassembled WGS sequence"/>
</dbReference>
<sequence>MTLLLTDEELDLLPPDPLEAFLEFEAIARERTLGMISDSDTYGEDIYVSNIFAMAEVFDIESIIDVRNEYGGPKSILELYGIIRNRVDTLSLTFRLEKFKQRRSGHGPVLSISADIIETLRFHLTQMRSAVDKVEGIPIRKREAIVKRLSELDYEISTSRTKWESWLDLALELADTTSEVAEKLAPTKKMLDAIFKRLAKAKRNAQSLPSPDKQKQIEHQSDDEIESEDDIPF</sequence>
<protein>
    <submittedName>
        <fullName evidence="2">Uncharacterized protein</fullName>
    </submittedName>
</protein>
<feature type="compositionally biased region" description="Basic and acidic residues" evidence="1">
    <location>
        <begin position="212"/>
        <end position="222"/>
    </location>
</feature>
<evidence type="ECO:0000313" key="3">
    <source>
        <dbReference type="Proteomes" id="UP000184485"/>
    </source>
</evidence>
<evidence type="ECO:0000256" key="1">
    <source>
        <dbReference type="SAM" id="MobiDB-lite"/>
    </source>
</evidence>
<feature type="compositionally biased region" description="Acidic residues" evidence="1">
    <location>
        <begin position="223"/>
        <end position="233"/>
    </location>
</feature>
<evidence type="ECO:0000313" key="2">
    <source>
        <dbReference type="EMBL" id="SHH03327.1"/>
    </source>
</evidence>
<dbReference type="AlphaFoldDB" id="A0A1M5PNK8"/>
<name>A0A1M5PNK8_9HYPH</name>
<organism evidence="2 3">
    <name type="scientific">Kaistia soli DSM 19436</name>
    <dbReference type="NCBI Taxonomy" id="1122133"/>
    <lineage>
        <taxon>Bacteria</taxon>
        <taxon>Pseudomonadati</taxon>
        <taxon>Pseudomonadota</taxon>
        <taxon>Alphaproteobacteria</taxon>
        <taxon>Hyphomicrobiales</taxon>
        <taxon>Kaistiaceae</taxon>
        <taxon>Kaistia</taxon>
    </lineage>
</organism>
<dbReference type="RefSeq" id="WP_073058695.1">
    <property type="nucleotide sequence ID" value="NZ_FQUP01000012.1"/>
</dbReference>
<accession>A0A1M5PNK8</accession>
<dbReference type="EMBL" id="FQUP01000012">
    <property type="protein sequence ID" value="SHH03327.1"/>
    <property type="molecule type" value="Genomic_DNA"/>
</dbReference>
<gene>
    <name evidence="2" type="ORF">SAMN02745157_0194</name>
</gene>